<keyword evidence="1" id="KW-0378">Hydrolase</keyword>
<dbReference type="Gene3D" id="3.10.129.10">
    <property type="entry name" value="Hotdog Thioesterase"/>
    <property type="match status" value="1"/>
</dbReference>
<dbReference type="SUPFAM" id="SSF54637">
    <property type="entry name" value="Thioesterase/thiol ester dehydrase-isomerase"/>
    <property type="match status" value="1"/>
</dbReference>
<dbReference type="Pfam" id="PF03061">
    <property type="entry name" value="4HBT"/>
    <property type="match status" value="1"/>
</dbReference>
<dbReference type="PANTHER" id="PTHR43240:SF10">
    <property type="entry name" value="BLL4964 PROTEIN"/>
    <property type="match status" value="1"/>
</dbReference>
<organism evidence="3 4">
    <name type="scientific">Caballeronia sordidicola</name>
    <name type="common">Burkholderia sordidicola</name>
    <dbReference type="NCBI Taxonomy" id="196367"/>
    <lineage>
        <taxon>Bacteria</taxon>
        <taxon>Pseudomonadati</taxon>
        <taxon>Pseudomonadota</taxon>
        <taxon>Betaproteobacteria</taxon>
        <taxon>Burkholderiales</taxon>
        <taxon>Burkholderiaceae</taxon>
        <taxon>Caballeronia</taxon>
    </lineage>
</organism>
<evidence type="ECO:0000259" key="2">
    <source>
        <dbReference type="Pfam" id="PF03061"/>
    </source>
</evidence>
<protein>
    <recommendedName>
        <fullName evidence="2">Thioesterase domain-containing protein</fullName>
    </recommendedName>
</protein>
<name>A0A242MWZ0_CABSO</name>
<dbReference type="GO" id="GO:0005829">
    <property type="term" value="C:cytosol"/>
    <property type="evidence" value="ECO:0007669"/>
    <property type="project" value="TreeGrafter"/>
</dbReference>
<dbReference type="EMBL" id="NBTY01000066">
    <property type="protein sequence ID" value="OTP75960.1"/>
    <property type="molecule type" value="Genomic_DNA"/>
</dbReference>
<dbReference type="NCBIfam" id="TIGR00369">
    <property type="entry name" value="unchar_dom_1"/>
    <property type="match status" value="1"/>
</dbReference>
<reference evidence="3 4" key="1">
    <citation type="submission" date="2017-03" db="EMBL/GenBank/DDBJ databases">
        <title>Genome analysis of strain PAMC 26510.</title>
        <authorList>
            <person name="Oh H.-M."/>
            <person name="Yang J.-A."/>
        </authorList>
    </citation>
    <scope>NUCLEOTIDE SEQUENCE [LARGE SCALE GENOMIC DNA]</scope>
    <source>
        <strain evidence="3 4">PAMC 26510</strain>
    </source>
</reference>
<sequence length="189" mass="20114">MQLPVHQNPNFSPNDAAKQYRTWRIGSSNVSKNDGGNRYHGVPAANGRAKKHLGIMDHSAISALLDSTFAPWIRDLGLSPESILDASVTLRLPHADKLRHAGGVICGQVFMAAADTAMIVAISHALGGFQPMTTVSLTTSFLRPVKSGDVLVTATILRRGRNLVFGAIELHDETGALAAHATTTVMLIA</sequence>
<comment type="caution">
    <text evidence="3">The sequence shown here is derived from an EMBL/GenBank/DDBJ whole genome shotgun (WGS) entry which is preliminary data.</text>
</comment>
<dbReference type="InterPro" id="IPR006683">
    <property type="entry name" value="Thioestr_dom"/>
</dbReference>
<accession>A0A242MWZ0</accession>
<evidence type="ECO:0000313" key="3">
    <source>
        <dbReference type="EMBL" id="OTP75960.1"/>
    </source>
</evidence>
<dbReference type="Proteomes" id="UP000194546">
    <property type="component" value="Unassembled WGS sequence"/>
</dbReference>
<dbReference type="PANTHER" id="PTHR43240">
    <property type="entry name" value="1,4-DIHYDROXY-2-NAPHTHOYL-COA THIOESTERASE 1"/>
    <property type="match status" value="1"/>
</dbReference>
<evidence type="ECO:0000256" key="1">
    <source>
        <dbReference type="ARBA" id="ARBA00022801"/>
    </source>
</evidence>
<dbReference type="GO" id="GO:0061522">
    <property type="term" value="F:1,4-dihydroxy-2-naphthoyl-CoA thioesterase activity"/>
    <property type="evidence" value="ECO:0007669"/>
    <property type="project" value="TreeGrafter"/>
</dbReference>
<feature type="domain" description="Thioesterase" evidence="2">
    <location>
        <begin position="103"/>
        <end position="178"/>
    </location>
</feature>
<dbReference type="CDD" id="cd03443">
    <property type="entry name" value="PaaI_thioesterase"/>
    <property type="match status" value="1"/>
</dbReference>
<gene>
    <name evidence="3" type="ORF">PAMC26510_12520</name>
</gene>
<dbReference type="InterPro" id="IPR003736">
    <property type="entry name" value="PAAI_dom"/>
</dbReference>
<proteinExistence type="predicted"/>
<dbReference type="InterPro" id="IPR029069">
    <property type="entry name" value="HotDog_dom_sf"/>
</dbReference>
<evidence type="ECO:0000313" key="4">
    <source>
        <dbReference type="Proteomes" id="UP000194546"/>
    </source>
</evidence>
<dbReference type="AlphaFoldDB" id="A0A242MWZ0"/>